<evidence type="ECO:0000256" key="3">
    <source>
        <dbReference type="ARBA" id="ARBA00004604"/>
    </source>
</evidence>
<dbReference type="FunFam" id="3.40.50.150:FF:000066">
    <property type="entry name" value="Trimethylguanosine synthase 1"/>
    <property type="match status" value="1"/>
</dbReference>
<dbReference type="OrthoDB" id="194443at2759"/>
<comment type="subunit">
    <text evidence="20">May form homooligomers. Interacts with CREBBP/CBP, EED/WAIT1, EP300/P300, NCOA6/PRIP, PPARBP/PBP and SMN.</text>
</comment>
<evidence type="ECO:0000256" key="1">
    <source>
        <dbReference type="ARBA" id="ARBA00004408"/>
    </source>
</evidence>
<organism evidence="24 25">
    <name type="scientific">Tieghemostelium lacteum</name>
    <name type="common">Slime mold</name>
    <name type="synonym">Dictyostelium lacteum</name>
    <dbReference type="NCBI Taxonomy" id="361077"/>
    <lineage>
        <taxon>Eukaryota</taxon>
        <taxon>Amoebozoa</taxon>
        <taxon>Evosea</taxon>
        <taxon>Eumycetozoa</taxon>
        <taxon>Dictyostelia</taxon>
        <taxon>Dictyosteliales</taxon>
        <taxon>Raperosteliaceae</taxon>
        <taxon>Tieghemostelium</taxon>
    </lineage>
</organism>
<sequence>MSKVPKTPIKHKFKETNLLKQINNENFHLFTKSKRKRLKKQIRRLHNEIEKHDKVEDEEEEVDKGTQSEEEEEKEEEEKEEEEEKVEINKEDIKPFFVNDKSIEKYYNQRYRLFSKFDQGIVLDQESWFSVTPELIAKHIAKRCECNVLLDGFCGAGGNSIQFSEYCKLVLSVDIDPLKLEIARHNYKIYYPEGDKIDFINSDYMNFTSGVYKKSIETQPIDVIFLSPPWGGPNYIQSKEFSLSDMVPNGFDIFQKALRITKNIVYFLPKNTSNYDIEELTIMSKKLGGSDQCEIEENYINDQLKTISIYFGNLVNNNKKNKIDCQ</sequence>
<dbReference type="InterPro" id="IPR019012">
    <property type="entry name" value="RNA_cap_Gua-N2-MeTrfase"/>
</dbReference>
<comment type="subcellular location">
    <subcellularLocation>
        <location evidence="2">Cytoplasm</location>
    </subcellularLocation>
    <subcellularLocation>
        <location evidence="1">Nucleus</location>
        <location evidence="1">Cajal body</location>
    </subcellularLocation>
    <subcellularLocation>
        <location evidence="3">Nucleus</location>
        <location evidence="3">Nucleolus</location>
    </subcellularLocation>
</comment>
<dbReference type="AlphaFoldDB" id="A0A152A9R3"/>
<evidence type="ECO:0000256" key="21">
    <source>
        <dbReference type="ARBA" id="ARBA00079339"/>
    </source>
</evidence>
<evidence type="ECO:0000256" key="16">
    <source>
        <dbReference type="ARBA" id="ARBA00048763"/>
    </source>
</evidence>
<keyword evidence="11" id="KW-0804">Transcription</keyword>
<comment type="similarity">
    <text evidence="13">Belongs to the methyltransferase superfamily. Trimethylguanosine synthase family.</text>
</comment>
<evidence type="ECO:0000256" key="15">
    <source>
        <dbReference type="ARBA" id="ARBA00048740"/>
    </source>
</evidence>
<dbReference type="PANTHER" id="PTHR14741:SF32">
    <property type="entry name" value="TRIMETHYLGUANOSINE SYNTHASE"/>
    <property type="match status" value="1"/>
</dbReference>
<evidence type="ECO:0000313" key="24">
    <source>
        <dbReference type="EMBL" id="KYR02875.1"/>
    </source>
</evidence>
<dbReference type="InterPro" id="IPR029063">
    <property type="entry name" value="SAM-dependent_MTases_sf"/>
</dbReference>
<evidence type="ECO:0000256" key="10">
    <source>
        <dbReference type="ARBA" id="ARBA00023015"/>
    </source>
</evidence>
<comment type="catalytic activity">
    <reaction evidence="14">
        <text>a 5'-end (N(2),N(7)-dimethyl 5'-triphosphoguanosine)-ribonucleoside in snoRNA + S-adenosyl-L-methionine = a 5'-end (N(2),N(2),N(7)-trimethyl 5'-triphosphoguanosine)-ribonucleoside in snoRNA + S-adenosyl-L-homocysteine + H(+)</text>
        <dbReference type="Rhea" id="RHEA:78507"/>
        <dbReference type="Rhea" id="RHEA-COMP:19088"/>
        <dbReference type="Rhea" id="RHEA-COMP:19090"/>
        <dbReference type="ChEBI" id="CHEBI:15378"/>
        <dbReference type="ChEBI" id="CHEBI:57856"/>
        <dbReference type="ChEBI" id="CHEBI:59789"/>
        <dbReference type="ChEBI" id="CHEBI:167623"/>
        <dbReference type="ChEBI" id="CHEBI:172880"/>
    </reaction>
    <physiologicalReaction direction="left-to-right" evidence="14">
        <dbReference type="Rhea" id="RHEA:78508"/>
    </physiologicalReaction>
</comment>
<comment type="catalytic activity">
    <reaction evidence="15">
        <text>a 5'-end (N(7)-methyl 5'-triphosphoguanosine)-ribonucleoside in snoRNA + S-adenosyl-L-methionine = a 5'-end (N(2),N(7)-dimethyl 5'-triphosphoguanosine)-ribonucleoside in snoRNA + S-adenosyl-L-homocysteine + H(+)</text>
        <dbReference type="Rhea" id="RHEA:78475"/>
        <dbReference type="Rhea" id="RHEA-COMP:19086"/>
        <dbReference type="Rhea" id="RHEA-COMP:19088"/>
        <dbReference type="ChEBI" id="CHEBI:15378"/>
        <dbReference type="ChEBI" id="CHEBI:57856"/>
        <dbReference type="ChEBI" id="CHEBI:59789"/>
        <dbReference type="ChEBI" id="CHEBI:156461"/>
        <dbReference type="ChEBI" id="CHEBI:172880"/>
    </reaction>
    <physiologicalReaction direction="left-to-right" evidence="15">
        <dbReference type="Rhea" id="RHEA:78476"/>
    </physiologicalReaction>
</comment>
<evidence type="ECO:0000256" key="14">
    <source>
        <dbReference type="ARBA" id="ARBA00047418"/>
    </source>
</evidence>
<dbReference type="InParanoid" id="A0A152A9R3"/>
<keyword evidence="6" id="KW-0597">Phosphoprotein</keyword>
<dbReference type="CDD" id="cd02440">
    <property type="entry name" value="AdoMet_MTases"/>
    <property type="match status" value="1"/>
</dbReference>
<reference evidence="24 25" key="1">
    <citation type="submission" date="2015-12" db="EMBL/GenBank/DDBJ databases">
        <title>Dictyostelia acquired genes for synthesis and detection of signals that induce cell-type specialization by lateral gene transfer from prokaryotes.</title>
        <authorList>
            <person name="Gloeckner G."/>
            <person name="Schaap P."/>
        </authorList>
    </citation>
    <scope>NUCLEOTIDE SEQUENCE [LARGE SCALE GENOMIC DNA]</scope>
    <source>
        <strain evidence="24 25">TK</strain>
    </source>
</reference>
<dbReference type="GO" id="GO:0005730">
    <property type="term" value="C:nucleolus"/>
    <property type="evidence" value="ECO:0007669"/>
    <property type="project" value="UniProtKB-SubCell"/>
</dbReference>
<dbReference type="GO" id="GO:0005737">
    <property type="term" value="C:cytoplasm"/>
    <property type="evidence" value="ECO:0007669"/>
    <property type="project" value="UniProtKB-SubCell"/>
</dbReference>
<feature type="compositionally biased region" description="Acidic residues" evidence="23">
    <location>
        <begin position="56"/>
        <end position="85"/>
    </location>
</feature>
<dbReference type="EMBL" id="LODT01000001">
    <property type="protein sequence ID" value="KYR02875.1"/>
    <property type="molecule type" value="Genomic_DNA"/>
</dbReference>
<dbReference type="OMA" id="ISCNIVL"/>
<dbReference type="STRING" id="361077.A0A152A9R3"/>
<evidence type="ECO:0000256" key="8">
    <source>
        <dbReference type="ARBA" id="ARBA00022679"/>
    </source>
</evidence>
<evidence type="ECO:0000256" key="22">
    <source>
        <dbReference type="ARBA" id="ARBA00081504"/>
    </source>
</evidence>
<evidence type="ECO:0000256" key="13">
    <source>
        <dbReference type="ARBA" id="ARBA00025783"/>
    </source>
</evidence>
<dbReference type="GO" id="GO:0015030">
    <property type="term" value="C:Cajal body"/>
    <property type="evidence" value="ECO:0007669"/>
    <property type="project" value="UniProtKB-SubCell"/>
</dbReference>
<evidence type="ECO:0000256" key="4">
    <source>
        <dbReference type="ARBA" id="ARBA00018517"/>
    </source>
</evidence>
<keyword evidence="7" id="KW-0489">Methyltransferase</keyword>
<evidence type="ECO:0000256" key="5">
    <source>
        <dbReference type="ARBA" id="ARBA00022490"/>
    </source>
</evidence>
<evidence type="ECO:0000256" key="20">
    <source>
        <dbReference type="ARBA" id="ARBA00064494"/>
    </source>
</evidence>
<evidence type="ECO:0000256" key="19">
    <source>
        <dbReference type="ARBA" id="ARBA00057179"/>
    </source>
</evidence>
<keyword evidence="8" id="KW-0808">Transferase</keyword>
<dbReference type="SUPFAM" id="SSF53335">
    <property type="entry name" value="S-adenosyl-L-methionine-dependent methyltransferases"/>
    <property type="match status" value="1"/>
</dbReference>
<evidence type="ECO:0000256" key="11">
    <source>
        <dbReference type="ARBA" id="ARBA00023163"/>
    </source>
</evidence>
<gene>
    <name evidence="24" type="ORF">DLAC_00348</name>
</gene>
<comment type="caution">
    <text evidence="24">The sequence shown here is derived from an EMBL/GenBank/DDBJ whole genome shotgun (WGS) entry which is preliminary data.</text>
</comment>
<evidence type="ECO:0000256" key="6">
    <source>
        <dbReference type="ARBA" id="ARBA00022553"/>
    </source>
</evidence>
<evidence type="ECO:0000256" key="18">
    <source>
        <dbReference type="ARBA" id="ARBA00049790"/>
    </source>
</evidence>
<keyword evidence="12" id="KW-0539">Nucleus</keyword>
<comment type="catalytic activity">
    <reaction evidence="17">
        <text>a 5'-end (N(7)-methyl 5'-triphosphoguanosine)-ribonucleoside in snRNA + S-adenosyl-L-methionine = a 5'-end (N(2),N(7)-dimethyl 5'-triphosphoguanosine)-ribonucleoside in snRNA + S-adenosyl-L-homocysteine + H(+)</text>
        <dbReference type="Rhea" id="RHEA:78471"/>
        <dbReference type="Rhea" id="RHEA-COMP:19085"/>
        <dbReference type="Rhea" id="RHEA-COMP:19087"/>
        <dbReference type="ChEBI" id="CHEBI:15378"/>
        <dbReference type="ChEBI" id="CHEBI:57856"/>
        <dbReference type="ChEBI" id="CHEBI:59789"/>
        <dbReference type="ChEBI" id="CHEBI:156461"/>
        <dbReference type="ChEBI" id="CHEBI:172880"/>
    </reaction>
    <physiologicalReaction direction="left-to-right" evidence="17">
        <dbReference type="Rhea" id="RHEA:78472"/>
    </physiologicalReaction>
</comment>
<dbReference type="Proteomes" id="UP000076078">
    <property type="component" value="Unassembled WGS sequence"/>
</dbReference>
<evidence type="ECO:0000256" key="7">
    <source>
        <dbReference type="ARBA" id="ARBA00022603"/>
    </source>
</evidence>
<evidence type="ECO:0000256" key="17">
    <source>
        <dbReference type="ARBA" id="ARBA00049075"/>
    </source>
</evidence>
<comment type="function">
    <text evidence="19">Catalyzes the 2 serial methylation steps for the conversion of the 7-monomethylguanosine (m(7)G) caps of snRNAs and snoRNAs to a 2,2,7-trimethylguanosine (m(2,2,7)G) cap structure. The enzyme is specific for guanine, and N7 methylation must precede N2 methylation. Hypermethylation of the m7G cap of U snRNAs leads to their concentration in nuclear foci, their colocalization with coilin and the formation of canonical Cajal bodies (CBs). Plays a role in transcriptional regulation.</text>
</comment>
<keyword evidence="10" id="KW-0805">Transcription regulation</keyword>
<dbReference type="PANTHER" id="PTHR14741">
    <property type="entry name" value="S-ADENOSYLMETHIONINE-DEPENDENT METHYLTRANSFERASE RELATED"/>
    <property type="match status" value="1"/>
</dbReference>
<accession>A0A152A9R3</accession>
<dbReference type="Pfam" id="PF09445">
    <property type="entry name" value="Methyltransf_15"/>
    <property type="match status" value="1"/>
</dbReference>
<proteinExistence type="inferred from homology"/>
<dbReference type="Gene3D" id="3.40.50.150">
    <property type="entry name" value="Vaccinia Virus protein VP39"/>
    <property type="match status" value="1"/>
</dbReference>
<protein>
    <recommendedName>
        <fullName evidence="4">Trimethylguanosine synthase</fullName>
    </recommendedName>
    <alternativeName>
        <fullName evidence="18">Cap-specific guanine-N(2) methyltransferase</fullName>
    </alternativeName>
    <alternativeName>
        <fullName evidence="21">Nuclear receptor coactivator 6-interacting protein</fullName>
    </alternativeName>
    <alternativeName>
        <fullName evidence="22">PRIP-interacting protein with methyltransferase motif</fullName>
    </alternativeName>
</protein>
<evidence type="ECO:0000313" key="25">
    <source>
        <dbReference type="Proteomes" id="UP000076078"/>
    </source>
</evidence>
<keyword evidence="9" id="KW-0949">S-adenosyl-L-methionine</keyword>
<feature type="region of interest" description="Disordered" evidence="23">
    <location>
        <begin position="48"/>
        <end position="87"/>
    </location>
</feature>
<evidence type="ECO:0000256" key="12">
    <source>
        <dbReference type="ARBA" id="ARBA00023242"/>
    </source>
</evidence>
<evidence type="ECO:0000256" key="23">
    <source>
        <dbReference type="SAM" id="MobiDB-lite"/>
    </source>
</evidence>
<comment type="catalytic activity">
    <reaction evidence="16">
        <text>a 5'-end (N(2),N(7)-dimethyl 5'-triphosphoguanosine)-ribonucleoside in snRNA + S-adenosyl-L-methionine = a 5'-end (N(2),N(2),N(7)-trimethyl 5'-triphosphoguanosine)-ribonucleoside in snRNA + S-adenosyl-L-homocysteine + H(+)</text>
        <dbReference type="Rhea" id="RHEA:78479"/>
        <dbReference type="Rhea" id="RHEA-COMP:19087"/>
        <dbReference type="Rhea" id="RHEA-COMP:19089"/>
        <dbReference type="ChEBI" id="CHEBI:15378"/>
        <dbReference type="ChEBI" id="CHEBI:57856"/>
        <dbReference type="ChEBI" id="CHEBI:59789"/>
        <dbReference type="ChEBI" id="CHEBI:167623"/>
        <dbReference type="ChEBI" id="CHEBI:172880"/>
    </reaction>
    <physiologicalReaction direction="left-to-right" evidence="16">
        <dbReference type="Rhea" id="RHEA:78480"/>
    </physiologicalReaction>
</comment>
<evidence type="ECO:0000256" key="2">
    <source>
        <dbReference type="ARBA" id="ARBA00004496"/>
    </source>
</evidence>
<evidence type="ECO:0000256" key="9">
    <source>
        <dbReference type="ARBA" id="ARBA00022691"/>
    </source>
</evidence>
<keyword evidence="5" id="KW-0963">Cytoplasm</keyword>
<name>A0A152A9R3_TIELA</name>
<keyword evidence="25" id="KW-1185">Reference proteome</keyword>
<dbReference type="GO" id="GO:0071164">
    <property type="term" value="F:RNA cap trimethylguanosine synthase activity"/>
    <property type="evidence" value="ECO:0007669"/>
    <property type="project" value="TreeGrafter"/>
</dbReference>